<proteinExistence type="predicted"/>
<dbReference type="InterPro" id="IPR035919">
    <property type="entry name" value="EAL_sf"/>
</dbReference>
<dbReference type="Gene3D" id="3.20.20.450">
    <property type="entry name" value="EAL domain"/>
    <property type="match status" value="1"/>
</dbReference>
<gene>
    <name evidence="3" type="ORF">SCD92_07790</name>
</gene>
<dbReference type="InterPro" id="IPR001633">
    <property type="entry name" value="EAL_dom"/>
</dbReference>
<dbReference type="PANTHER" id="PTHR33121:SF76">
    <property type="entry name" value="SIGNALING PROTEIN"/>
    <property type="match status" value="1"/>
</dbReference>
<dbReference type="PROSITE" id="PS50883">
    <property type="entry name" value="EAL"/>
    <property type="match status" value="1"/>
</dbReference>
<dbReference type="PANTHER" id="PTHR33121">
    <property type="entry name" value="CYCLIC DI-GMP PHOSPHODIESTERASE PDEF"/>
    <property type="match status" value="1"/>
</dbReference>
<dbReference type="SMART" id="SM00240">
    <property type="entry name" value="FHA"/>
    <property type="match status" value="1"/>
</dbReference>
<sequence>MTIHYYLEGYSGDSLKSRRYELRELPSVVGRHVECDLQLNMESISRQHARFDLVDNKLIVTDLGSTNGTFVNRQCIREPTELEAGFVLHLGDHEFRLMVEVGPLTQAARDSTRVGIGNLPNQFPLHTREFFELLQRRMVKGYKQLIAHNDGSPFAFELLGRGDHPILGESPAALFNLAETLDSEAALSRLFRERCFEDAARAKISVPLFFNTHPNESNDFDSLLSELTRLRAIYPMLELVFEVHEAAITDLDAMAEVRRSLKRLNIGLAYDDFGAGQARLLEVVEVPPDYLKFDIALVRDLEGSTAGRYQLLSTLNDLISGLGIKTLAEGVETEQTAALCREIGIDLIQGFLYGRPEPIIECERASTF</sequence>
<organism evidence="3 4">
    <name type="scientific">Gilvimarinus gilvus</name>
    <dbReference type="NCBI Taxonomy" id="3058038"/>
    <lineage>
        <taxon>Bacteria</taxon>
        <taxon>Pseudomonadati</taxon>
        <taxon>Pseudomonadota</taxon>
        <taxon>Gammaproteobacteria</taxon>
        <taxon>Cellvibrionales</taxon>
        <taxon>Cellvibrionaceae</taxon>
        <taxon>Gilvimarinus</taxon>
    </lineage>
</organism>
<comment type="caution">
    <text evidence="3">The sequence shown here is derived from an EMBL/GenBank/DDBJ whole genome shotgun (WGS) entry which is preliminary data.</text>
</comment>
<keyword evidence="4" id="KW-1185">Reference proteome</keyword>
<dbReference type="InterPro" id="IPR050706">
    <property type="entry name" value="Cyclic-di-GMP_PDE-like"/>
</dbReference>
<dbReference type="SUPFAM" id="SSF141868">
    <property type="entry name" value="EAL domain-like"/>
    <property type="match status" value="1"/>
</dbReference>
<feature type="domain" description="EAL" evidence="2">
    <location>
        <begin position="120"/>
        <end position="368"/>
    </location>
</feature>
<evidence type="ECO:0000313" key="3">
    <source>
        <dbReference type="EMBL" id="MDX6849258.1"/>
    </source>
</evidence>
<dbReference type="CDD" id="cd01948">
    <property type="entry name" value="EAL"/>
    <property type="match status" value="1"/>
</dbReference>
<dbReference type="InterPro" id="IPR000253">
    <property type="entry name" value="FHA_dom"/>
</dbReference>
<name>A0ABU4S070_9GAMM</name>
<evidence type="ECO:0000259" key="2">
    <source>
        <dbReference type="PROSITE" id="PS50883"/>
    </source>
</evidence>
<dbReference type="InterPro" id="IPR008984">
    <property type="entry name" value="SMAD_FHA_dom_sf"/>
</dbReference>
<feature type="domain" description="FHA" evidence="1">
    <location>
        <begin position="27"/>
        <end position="76"/>
    </location>
</feature>
<dbReference type="SMART" id="SM00052">
    <property type="entry name" value="EAL"/>
    <property type="match status" value="1"/>
</dbReference>
<dbReference type="Pfam" id="PF00563">
    <property type="entry name" value="EAL"/>
    <property type="match status" value="1"/>
</dbReference>
<dbReference type="Proteomes" id="UP001273505">
    <property type="component" value="Unassembled WGS sequence"/>
</dbReference>
<dbReference type="PROSITE" id="PS50006">
    <property type="entry name" value="FHA_DOMAIN"/>
    <property type="match status" value="1"/>
</dbReference>
<dbReference type="SUPFAM" id="SSF49879">
    <property type="entry name" value="SMAD/FHA domain"/>
    <property type="match status" value="1"/>
</dbReference>
<dbReference type="RefSeq" id="WP_302721497.1">
    <property type="nucleotide sequence ID" value="NZ_JAULRU010000319.1"/>
</dbReference>
<reference evidence="3 4" key="1">
    <citation type="submission" date="2023-11" db="EMBL/GenBank/DDBJ databases">
        <title>Gilvimarinus fulvus sp. nov., isolated from the surface of Kelp.</title>
        <authorList>
            <person name="Sun Y.Y."/>
            <person name="Gong Y."/>
            <person name="Du Z.J."/>
        </authorList>
    </citation>
    <scope>NUCLEOTIDE SEQUENCE [LARGE SCALE GENOMIC DNA]</scope>
    <source>
        <strain evidence="3 4">SDUM040013</strain>
    </source>
</reference>
<dbReference type="Pfam" id="PF00498">
    <property type="entry name" value="FHA"/>
    <property type="match status" value="1"/>
</dbReference>
<dbReference type="CDD" id="cd00060">
    <property type="entry name" value="FHA"/>
    <property type="match status" value="1"/>
</dbReference>
<dbReference type="EMBL" id="JAXAFO010000010">
    <property type="protein sequence ID" value="MDX6849258.1"/>
    <property type="molecule type" value="Genomic_DNA"/>
</dbReference>
<dbReference type="Gene3D" id="2.60.200.20">
    <property type="match status" value="1"/>
</dbReference>
<accession>A0ABU4S070</accession>
<evidence type="ECO:0000259" key="1">
    <source>
        <dbReference type="PROSITE" id="PS50006"/>
    </source>
</evidence>
<protein>
    <submittedName>
        <fullName evidence="3">EAL domain-containing protein</fullName>
    </submittedName>
</protein>
<evidence type="ECO:0000313" key="4">
    <source>
        <dbReference type="Proteomes" id="UP001273505"/>
    </source>
</evidence>